<name>A0A0K0EKE8_STRER</name>
<keyword evidence="1" id="KW-0812">Transmembrane</keyword>
<accession>A0A0K0EKE8</accession>
<keyword evidence="1" id="KW-1133">Transmembrane helix</keyword>
<evidence type="ECO:0000313" key="2">
    <source>
        <dbReference type="Proteomes" id="UP000035681"/>
    </source>
</evidence>
<reference evidence="3" key="1">
    <citation type="submission" date="2015-08" db="UniProtKB">
        <authorList>
            <consortium name="WormBaseParasite"/>
        </authorList>
    </citation>
    <scope>IDENTIFICATION</scope>
</reference>
<feature type="transmembrane region" description="Helical" evidence="1">
    <location>
        <begin position="112"/>
        <end position="130"/>
    </location>
</feature>
<organism evidence="3">
    <name type="scientific">Strongyloides stercoralis</name>
    <name type="common">Threadworm</name>
    <dbReference type="NCBI Taxonomy" id="6248"/>
    <lineage>
        <taxon>Eukaryota</taxon>
        <taxon>Metazoa</taxon>
        <taxon>Ecdysozoa</taxon>
        <taxon>Nematoda</taxon>
        <taxon>Chromadorea</taxon>
        <taxon>Rhabditida</taxon>
        <taxon>Tylenchina</taxon>
        <taxon>Panagrolaimomorpha</taxon>
        <taxon>Strongyloidoidea</taxon>
        <taxon>Strongyloididae</taxon>
        <taxon>Strongyloides</taxon>
    </lineage>
</organism>
<evidence type="ECO:0000313" key="3">
    <source>
        <dbReference type="WBParaSite" id="SSTP_0000994150.1"/>
    </source>
</evidence>
<proteinExistence type="predicted"/>
<dbReference type="AlphaFoldDB" id="A0A0K0EKE8"/>
<evidence type="ECO:0000256" key="1">
    <source>
        <dbReference type="SAM" id="Phobius"/>
    </source>
</evidence>
<protein>
    <submittedName>
        <fullName evidence="4">MADF domain-containing protein</fullName>
    </submittedName>
</protein>
<keyword evidence="1" id="KW-0472">Membrane</keyword>
<dbReference type="WBParaSite" id="TCONS_00001884.p1">
    <property type="protein sequence ID" value="TCONS_00001884.p1"/>
    <property type="gene ID" value="XLOC_001792"/>
</dbReference>
<sequence>MNNWKENDNAIIKNFQKSFNKESLNLDFNDTFNFNTTKYKKLLKIVGEEVIKRPSFNINELKSRFKWYIDILTNSINEISGLKKNSDMIEEGNVIISSPEKIYAPKNQSKRVLTLHFLWYTIIAVFLSIFR</sequence>
<keyword evidence="2" id="KW-1185">Reference proteome</keyword>
<dbReference type="Proteomes" id="UP000035681">
    <property type="component" value="Unplaced"/>
</dbReference>
<evidence type="ECO:0000313" key="4">
    <source>
        <dbReference type="WBParaSite" id="TCONS_00001884.p1"/>
    </source>
</evidence>
<dbReference type="WBParaSite" id="SSTP_0000994150.1">
    <property type="protein sequence ID" value="SSTP_0000994150.1"/>
    <property type="gene ID" value="SSTP_0000994150"/>
</dbReference>